<evidence type="ECO:0000313" key="3">
    <source>
        <dbReference type="Proteomes" id="UP001434883"/>
    </source>
</evidence>
<organism evidence="2 3">
    <name type="scientific">Xenoophorus captivus</name>
    <dbReference type="NCBI Taxonomy" id="1517983"/>
    <lineage>
        <taxon>Eukaryota</taxon>
        <taxon>Metazoa</taxon>
        <taxon>Chordata</taxon>
        <taxon>Craniata</taxon>
        <taxon>Vertebrata</taxon>
        <taxon>Euteleostomi</taxon>
        <taxon>Actinopterygii</taxon>
        <taxon>Neopterygii</taxon>
        <taxon>Teleostei</taxon>
        <taxon>Neoteleostei</taxon>
        <taxon>Acanthomorphata</taxon>
        <taxon>Ovalentaria</taxon>
        <taxon>Atherinomorphae</taxon>
        <taxon>Cyprinodontiformes</taxon>
        <taxon>Goodeidae</taxon>
        <taxon>Xenoophorus</taxon>
    </lineage>
</organism>
<evidence type="ECO:0000313" key="2">
    <source>
        <dbReference type="EMBL" id="MEQ2204611.1"/>
    </source>
</evidence>
<accession>A0ABV0R990</accession>
<gene>
    <name evidence="2" type="ORF">XENOCAPTIV_015837</name>
</gene>
<dbReference type="EMBL" id="JAHRIN010036892">
    <property type="protein sequence ID" value="MEQ2204611.1"/>
    <property type="molecule type" value="Genomic_DNA"/>
</dbReference>
<evidence type="ECO:0000256" key="1">
    <source>
        <dbReference type="SAM" id="Phobius"/>
    </source>
</evidence>
<dbReference type="Proteomes" id="UP001434883">
    <property type="component" value="Unassembled WGS sequence"/>
</dbReference>
<feature type="non-terminal residue" evidence="2">
    <location>
        <position position="1"/>
    </location>
</feature>
<sequence length="63" mass="7062">SPNMYPDMCTTLLLTLLLLQGWSMGYITVLLSVLVWYSKCLRGEATFCLNFIAPFQPGVLVFA</sequence>
<name>A0ABV0R990_9TELE</name>
<comment type="caution">
    <text evidence="2">The sequence shown here is derived from an EMBL/GenBank/DDBJ whole genome shotgun (WGS) entry which is preliminary data.</text>
</comment>
<keyword evidence="1" id="KW-0812">Transmembrane</keyword>
<feature type="transmembrane region" description="Helical" evidence="1">
    <location>
        <begin position="12"/>
        <end position="37"/>
    </location>
</feature>
<protein>
    <submittedName>
        <fullName evidence="2">Uncharacterized protein</fullName>
    </submittedName>
</protein>
<keyword evidence="1" id="KW-1133">Transmembrane helix</keyword>
<keyword evidence="1" id="KW-0472">Membrane</keyword>
<reference evidence="2 3" key="1">
    <citation type="submission" date="2021-06" db="EMBL/GenBank/DDBJ databases">
        <authorList>
            <person name="Palmer J.M."/>
        </authorList>
    </citation>
    <scope>NUCLEOTIDE SEQUENCE [LARGE SCALE GENOMIC DNA]</scope>
    <source>
        <strain evidence="2 3">XC_2019</strain>
        <tissue evidence="2">Muscle</tissue>
    </source>
</reference>
<keyword evidence="3" id="KW-1185">Reference proteome</keyword>
<proteinExistence type="predicted"/>